<dbReference type="Proteomes" id="UP000245138">
    <property type="component" value="Unassembled WGS sequence"/>
</dbReference>
<gene>
    <name evidence="1" type="ORF">B4923_13740</name>
</gene>
<sequence>MIYGILNKGTAILFCAFISLNVSHSLLSVLNNPSKESDIGNESLKKETEVSIKFKIIEGKTTKMVYQGNKKGDYFPSESPNKNYVIAAAKLALKEPNKKYSKSELWKKATEGYRDAAKIKMVRWMLFCP</sequence>
<proteinExistence type="predicted"/>
<keyword evidence="2" id="KW-1185">Reference proteome</keyword>
<dbReference type="OrthoDB" id="5586840at2"/>
<reference evidence="1 2" key="1">
    <citation type="submission" date="2018-04" db="EMBL/GenBank/DDBJ databases">
        <title>Brenneria corticis sp.nov.</title>
        <authorList>
            <person name="Li Y."/>
        </authorList>
    </citation>
    <scope>NUCLEOTIDE SEQUENCE [LARGE SCALE GENOMIC DNA]</scope>
    <source>
        <strain evidence="1 2">LMG 27715</strain>
    </source>
</reference>
<protein>
    <submittedName>
        <fullName evidence="1">Uncharacterized protein</fullName>
    </submittedName>
</protein>
<accession>A0A2U1TPQ0</accession>
<evidence type="ECO:0000313" key="2">
    <source>
        <dbReference type="Proteomes" id="UP000245138"/>
    </source>
</evidence>
<dbReference type="EMBL" id="QDKJ01000010">
    <property type="protein sequence ID" value="PWC11386.1"/>
    <property type="molecule type" value="Genomic_DNA"/>
</dbReference>
<organism evidence="1 2">
    <name type="scientific">Brenneria roseae subsp. americana</name>
    <dbReference type="NCBI Taxonomy" id="1508507"/>
    <lineage>
        <taxon>Bacteria</taxon>
        <taxon>Pseudomonadati</taxon>
        <taxon>Pseudomonadota</taxon>
        <taxon>Gammaproteobacteria</taxon>
        <taxon>Enterobacterales</taxon>
        <taxon>Pectobacteriaceae</taxon>
        <taxon>Brenneria</taxon>
    </lineage>
</organism>
<dbReference type="RefSeq" id="WP_109054930.1">
    <property type="nucleotide sequence ID" value="NZ_QDKJ01000010.1"/>
</dbReference>
<name>A0A2U1TPQ0_9GAMM</name>
<evidence type="ECO:0000313" key="1">
    <source>
        <dbReference type="EMBL" id="PWC11386.1"/>
    </source>
</evidence>
<comment type="caution">
    <text evidence="1">The sequence shown here is derived from an EMBL/GenBank/DDBJ whole genome shotgun (WGS) entry which is preliminary data.</text>
</comment>
<dbReference type="AlphaFoldDB" id="A0A2U1TPQ0"/>